<evidence type="ECO:0000313" key="3">
    <source>
        <dbReference type="EMBL" id="WLV24499.1"/>
    </source>
</evidence>
<accession>A0ABY9KVA2</accession>
<protein>
    <submittedName>
        <fullName evidence="3">Uncharacterized protein</fullName>
    </submittedName>
</protein>
<dbReference type="Gene3D" id="1.20.120.20">
    <property type="entry name" value="Apolipoprotein"/>
    <property type="match status" value="1"/>
</dbReference>
<dbReference type="Proteomes" id="UP001180087">
    <property type="component" value="Chromosome"/>
</dbReference>
<feature type="region of interest" description="Disordered" evidence="1">
    <location>
        <begin position="290"/>
        <end position="334"/>
    </location>
</feature>
<feature type="compositionally biased region" description="Polar residues" evidence="1">
    <location>
        <begin position="309"/>
        <end position="319"/>
    </location>
</feature>
<proteinExistence type="predicted"/>
<keyword evidence="4" id="KW-1185">Reference proteome</keyword>
<organism evidence="3 4">
    <name type="scientific">Aciduricibacillus chroicocephali</name>
    <dbReference type="NCBI Taxonomy" id="3054939"/>
    <lineage>
        <taxon>Bacteria</taxon>
        <taxon>Bacillati</taxon>
        <taxon>Bacillota</taxon>
        <taxon>Bacilli</taxon>
        <taxon>Bacillales</taxon>
        <taxon>Bacillaceae</taxon>
        <taxon>Aciduricibacillus</taxon>
    </lineage>
</organism>
<name>A0ABY9KVA2_9BACI</name>
<reference evidence="3" key="1">
    <citation type="submission" date="2023-06" db="EMBL/GenBank/DDBJ databases">
        <title>A Treasure from Seagulls: Isolation and Description of Aciduricobacillus qingdaonensis gen. nov., sp. nov., a Rare Obligately Uric Acid-utilizing Member in the Family Bacillaceae.</title>
        <authorList>
            <person name="Liu W."/>
            <person name="Wang B."/>
        </authorList>
    </citation>
    <scope>NUCLEOTIDE SEQUENCE</scope>
    <source>
        <strain evidence="3">44XB</strain>
    </source>
</reference>
<dbReference type="RefSeq" id="WP_348027590.1">
    <property type="nucleotide sequence ID" value="NZ_CP129113.1"/>
</dbReference>
<feature type="signal peptide" evidence="2">
    <location>
        <begin position="1"/>
        <end position="24"/>
    </location>
</feature>
<evidence type="ECO:0000313" key="4">
    <source>
        <dbReference type="Proteomes" id="UP001180087"/>
    </source>
</evidence>
<keyword evidence="2" id="KW-0732">Signal</keyword>
<sequence>MKGRLVFLVFFFAFAMSFNGQAEAAEKEEPAPERAKPVGGLIKGITGTATKTVDHTVETTSNVVKETTSDVTETVDQTVGGVTHVVKETGTAVTNAVRETTEQTSKSSAVKPVTDTVNKVTSPVLDTVDQTVSATVDTVGDTTEATKEVVSAATNAVQETTSGVTVGVDETVATTTNVVKGTGVAATDTVRKTTEQLEKVPVAKPVTKNVNKVVEPVLGTVDETVSITADTLNDTVGEVTNTVDKTVGTTGTLIDHVGSEAGNTVGTAVAQTAETADQVSAPIKEALKPEIGKPLIPGKQPEASAEESVISQPHSSVGENPQKPELPSGETQDMEQPLVDMNSEQVSDNKQPATVLKPVLKPEEDQANGLELREQSRQESLQPELVTVHQINHNPSDIEKTFPLISIAKQKQPEKQAFTDFIKELTGLQANFVQKLFKDEGISIFNAKMETPQQQDSQLKELERLYIAQPPVQPQQSATVIYSGFGAGLAAVLGEIPVRRNLLDQDRWMNSTDHLINQWAIAPPGQPPKFSPFLLSRI</sequence>
<evidence type="ECO:0000256" key="2">
    <source>
        <dbReference type="SAM" id="SignalP"/>
    </source>
</evidence>
<feature type="chain" id="PRO_5045623523" evidence="2">
    <location>
        <begin position="25"/>
        <end position="538"/>
    </location>
</feature>
<gene>
    <name evidence="3" type="ORF">QR721_12775</name>
</gene>
<dbReference type="EMBL" id="CP129113">
    <property type="protein sequence ID" value="WLV24499.1"/>
    <property type="molecule type" value="Genomic_DNA"/>
</dbReference>
<evidence type="ECO:0000256" key="1">
    <source>
        <dbReference type="SAM" id="MobiDB-lite"/>
    </source>
</evidence>